<evidence type="ECO:0000256" key="1">
    <source>
        <dbReference type="SAM" id="SignalP"/>
    </source>
</evidence>
<dbReference type="InterPro" id="IPR045351">
    <property type="entry name" value="DUF6531"/>
</dbReference>
<protein>
    <submittedName>
        <fullName evidence="3">YD repeat-containing protein</fullName>
    </submittedName>
</protein>
<dbReference type="Gene3D" id="2.180.10.10">
    <property type="entry name" value="RHS repeat-associated core"/>
    <property type="match status" value="1"/>
</dbReference>
<dbReference type="InterPro" id="IPR031325">
    <property type="entry name" value="RHS_repeat"/>
</dbReference>
<dbReference type="InterPro" id="IPR006530">
    <property type="entry name" value="YD"/>
</dbReference>
<evidence type="ECO:0000313" key="3">
    <source>
        <dbReference type="EMBL" id="SHF34824.1"/>
    </source>
</evidence>
<gene>
    <name evidence="3" type="ORF">SAMN02745204_02311</name>
</gene>
<feature type="signal peptide" evidence="1">
    <location>
        <begin position="1"/>
        <end position="26"/>
    </location>
</feature>
<dbReference type="NCBIfam" id="TIGR01643">
    <property type="entry name" value="YD_repeat_2x"/>
    <property type="match status" value="1"/>
</dbReference>
<feature type="domain" description="DUF6531" evidence="2">
    <location>
        <begin position="123"/>
        <end position="184"/>
    </location>
</feature>
<evidence type="ECO:0000313" key="4">
    <source>
        <dbReference type="Proteomes" id="UP000242857"/>
    </source>
</evidence>
<name>A0A1M5AX22_9GAMM</name>
<dbReference type="EMBL" id="FQUK01000066">
    <property type="protein sequence ID" value="SHF34824.1"/>
    <property type="molecule type" value="Genomic_DNA"/>
</dbReference>
<dbReference type="Pfam" id="PF20148">
    <property type="entry name" value="DUF6531"/>
    <property type="match status" value="1"/>
</dbReference>
<accession>A0A1M5AX22</accession>
<dbReference type="Proteomes" id="UP000242857">
    <property type="component" value="Unassembled WGS sequence"/>
</dbReference>
<dbReference type="AlphaFoldDB" id="A0A1M5AX22"/>
<reference evidence="4" key="1">
    <citation type="submission" date="2016-11" db="EMBL/GenBank/DDBJ databases">
        <authorList>
            <person name="Varghese N."/>
            <person name="Submissions S."/>
        </authorList>
    </citation>
    <scope>NUCLEOTIDE SEQUENCE [LARGE SCALE GENOMIC DNA]</scope>
    <source>
        <strain evidence="4">DSM 14834</strain>
    </source>
</reference>
<proteinExistence type="predicted"/>
<dbReference type="Pfam" id="PF05593">
    <property type="entry name" value="RHS_repeat"/>
    <property type="match status" value="1"/>
</dbReference>
<keyword evidence="4" id="KW-1185">Reference proteome</keyword>
<sequence length="441" mass="48272">MWSIGKGLRLFAVLVAMFLASGKAMAMIQVCVEISPEYSYVKADGTVVVQAAKRHCYQYYTSLDFGYGGLARQEKRFDQYLDRWYGGGGFDRVTTDKANSRDALVNAVEPDCNKGKTPQKTDKPVIIATGNKVLDEMDFIVPSYDEYPLVVARNYDKSLVRTGIFGPRWASSLERTLSFQYGSLQCHGRLDRIESCATGGAALDAIYANRSSGFAWKFTAASDGRWVSGDEATLTASGSGWLLTLKDGSSELYDAYGRPLKVSDPRGVGLTYGYNASNQLATVTHSSGRSLALSWAGDKVAAITAPNGKIYRYSYTTAGYLAGVVYPDNLGTRTYHYEDANQPGGLTGISINGVRYSRYAYYPDGRVAWSGLEGGVERSQFKYGTDATGEYTEVTNALGQTTRYLLTNVDGRKIVTGVRRPPFAHLCGGRARHHVRQQGQC</sequence>
<keyword evidence="1" id="KW-0732">Signal</keyword>
<evidence type="ECO:0000259" key="2">
    <source>
        <dbReference type="Pfam" id="PF20148"/>
    </source>
</evidence>
<dbReference type="STRING" id="213588.SAMN02745204_02311"/>
<feature type="chain" id="PRO_5012386582" evidence="1">
    <location>
        <begin position="27"/>
        <end position="441"/>
    </location>
</feature>
<organism evidence="3 4">
    <name type="scientific">Thermomonas hydrothermalis</name>
    <dbReference type="NCBI Taxonomy" id="213588"/>
    <lineage>
        <taxon>Bacteria</taxon>
        <taxon>Pseudomonadati</taxon>
        <taxon>Pseudomonadota</taxon>
        <taxon>Gammaproteobacteria</taxon>
        <taxon>Lysobacterales</taxon>
        <taxon>Lysobacteraceae</taxon>
        <taxon>Thermomonas</taxon>
    </lineage>
</organism>